<keyword evidence="5" id="KW-1185">Reference proteome</keyword>
<feature type="compositionally biased region" description="Low complexity" evidence="1">
    <location>
        <begin position="297"/>
        <end position="307"/>
    </location>
</feature>
<feature type="chain" id="PRO_5021977632" evidence="2">
    <location>
        <begin position="24"/>
        <end position="432"/>
    </location>
</feature>
<dbReference type="RefSeq" id="WP_145054010.1">
    <property type="nucleotide sequence ID" value="NZ_CP036433.1"/>
</dbReference>
<dbReference type="InterPro" id="IPR007055">
    <property type="entry name" value="BON_dom"/>
</dbReference>
<evidence type="ECO:0000256" key="2">
    <source>
        <dbReference type="SAM" id="SignalP"/>
    </source>
</evidence>
<dbReference type="Pfam" id="PF04972">
    <property type="entry name" value="BON"/>
    <property type="match status" value="1"/>
</dbReference>
<feature type="region of interest" description="Disordered" evidence="1">
    <location>
        <begin position="297"/>
        <end position="362"/>
    </location>
</feature>
<name>A0A518DTU2_9BACT</name>
<sequence precursor="true">MRLLLVRAMVLAVAALTPVLVLADDQKIASTIIERLAEEKNAGHLRDFGVDVEVDQGTVMVSGRVASGDQQQVVLEIARRVQGVNKVVDDLKVQPTTQPVVASQPAKPLASPVPAAAPPAPATPVYHDSAVAGPELSSQVVSQPQGSQPTVAMNRTPVRSPTPLGAVVNKPAATPVAAPMSPAAPLRQPQAPRVSQPIQTVQFNESPRGNSPEQLVENAVLVPEVKVDPRATAANSVRQVSHPTPTPQQPAAPGQFPADHENYVRQLTPQQIQYLMAVQQQQAAYYAYMSQMAAYQQQGPQHPGQPQYVSARPPQGGGNPIQLASAMQAGGPGGPAPFGPNGQVPAPGMHYMPTGAGGGQSPQYDHPQLPNYAWPSYAPHPNYGAVTVPKQYSPTAWPYIGPFYPYPQVPLGWRKVTLEWDDGWWMLDFKDR</sequence>
<gene>
    <name evidence="4" type="ORF">Pla8534_30640</name>
</gene>
<accession>A0A518DTU2</accession>
<dbReference type="PANTHER" id="PTHR34606">
    <property type="entry name" value="BON DOMAIN-CONTAINING PROTEIN"/>
    <property type="match status" value="1"/>
</dbReference>
<feature type="region of interest" description="Disordered" evidence="1">
    <location>
        <begin position="234"/>
        <end position="257"/>
    </location>
</feature>
<dbReference type="PANTHER" id="PTHR34606:SF15">
    <property type="entry name" value="BON DOMAIN-CONTAINING PROTEIN"/>
    <property type="match status" value="1"/>
</dbReference>
<dbReference type="OrthoDB" id="282501at2"/>
<dbReference type="InterPro" id="IPR051686">
    <property type="entry name" value="Lipoprotein_DolP"/>
</dbReference>
<protein>
    <submittedName>
        <fullName evidence="4">Periplasmic protein</fullName>
    </submittedName>
</protein>
<reference evidence="4 5" key="1">
    <citation type="submission" date="2019-02" db="EMBL/GenBank/DDBJ databases">
        <title>Deep-cultivation of Planctomycetes and their phenomic and genomic characterization uncovers novel biology.</title>
        <authorList>
            <person name="Wiegand S."/>
            <person name="Jogler M."/>
            <person name="Boedeker C."/>
            <person name="Pinto D."/>
            <person name="Vollmers J."/>
            <person name="Rivas-Marin E."/>
            <person name="Kohn T."/>
            <person name="Peeters S.H."/>
            <person name="Heuer A."/>
            <person name="Rast P."/>
            <person name="Oberbeckmann S."/>
            <person name="Bunk B."/>
            <person name="Jeske O."/>
            <person name="Meyerdierks A."/>
            <person name="Storesund J.E."/>
            <person name="Kallscheuer N."/>
            <person name="Luecker S."/>
            <person name="Lage O.M."/>
            <person name="Pohl T."/>
            <person name="Merkel B.J."/>
            <person name="Hornburger P."/>
            <person name="Mueller R.-W."/>
            <person name="Bruemmer F."/>
            <person name="Labrenz M."/>
            <person name="Spormann A.M."/>
            <person name="Op den Camp H."/>
            <person name="Overmann J."/>
            <person name="Amann R."/>
            <person name="Jetten M.S.M."/>
            <person name="Mascher T."/>
            <person name="Medema M.H."/>
            <person name="Devos D.P."/>
            <person name="Kaster A.-K."/>
            <person name="Ovreas L."/>
            <person name="Rohde M."/>
            <person name="Galperin M.Y."/>
            <person name="Jogler C."/>
        </authorList>
    </citation>
    <scope>NUCLEOTIDE SEQUENCE [LARGE SCALE GENOMIC DNA]</scope>
    <source>
        <strain evidence="4 5">Pla85_3_4</strain>
    </source>
</reference>
<evidence type="ECO:0000313" key="4">
    <source>
        <dbReference type="EMBL" id="QDU95249.1"/>
    </source>
</evidence>
<feature type="compositionally biased region" description="Polar residues" evidence="1">
    <location>
        <begin position="150"/>
        <end position="159"/>
    </location>
</feature>
<dbReference type="Proteomes" id="UP000317648">
    <property type="component" value="Chromosome"/>
</dbReference>
<organism evidence="4 5">
    <name type="scientific">Lignipirellula cremea</name>
    <dbReference type="NCBI Taxonomy" id="2528010"/>
    <lineage>
        <taxon>Bacteria</taxon>
        <taxon>Pseudomonadati</taxon>
        <taxon>Planctomycetota</taxon>
        <taxon>Planctomycetia</taxon>
        <taxon>Pirellulales</taxon>
        <taxon>Pirellulaceae</taxon>
        <taxon>Lignipirellula</taxon>
    </lineage>
</organism>
<feature type="signal peptide" evidence="2">
    <location>
        <begin position="1"/>
        <end position="23"/>
    </location>
</feature>
<feature type="region of interest" description="Disordered" evidence="1">
    <location>
        <begin position="176"/>
        <end position="195"/>
    </location>
</feature>
<feature type="compositionally biased region" description="Low complexity" evidence="1">
    <location>
        <begin position="137"/>
        <end position="149"/>
    </location>
</feature>
<proteinExistence type="predicted"/>
<dbReference type="KEGG" id="lcre:Pla8534_30640"/>
<keyword evidence="2" id="KW-0732">Signal</keyword>
<feature type="compositionally biased region" description="Low complexity" evidence="1">
    <location>
        <begin position="105"/>
        <end position="114"/>
    </location>
</feature>
<evidence type="ECO:0000259" key="3">
    <source>
        <dbReference type="PROSITE" id="PS50914"/>
    </source>
</evidence>
<feature type="compositionally biased region" description="Low complexity" evidence="1">
    <location>
        <begin position="183"/>
        <end position="193"/>
    </location>
</feature>
<evidence type="ECO:0000313" key="5">
    <source>
        <dbReference type="Proteomes" id="UP000317648"/>
    </source>
</evidence>
<dbReference type="AlphaFoldDB" id="A0A518DTU2"/>
<evidence type="ECO:0000256" key="1">
    <source>
        <dbReference type="SAM" id="MobiDB-lite"/>
    </source>
</evidence>
<feature type="region of interest" description="Disordered" evidence="1">
    <location>
        <begin position="102"/>
        <end position="167"/>
    </location>
</feature>
<dbReference type="Gene3D" id="3.30.1340.30">
    <property type="match status" value="1"/>
</dbReference>
<dbReference type="PROSITE" id="PS50914">
    <property type="entry name" value="BON"/>
    <property type="match status" value="1"/>
</dbReference>
<dbReference type="EMBL" id="CP036433">
    <property type="protein sequence ID" value="QDU95249.1"/>
    <property type="molecule type" value="Genomic_DNA"/>
</dbReference>
<feature type="domain" description="BON" evidence="3">
    <location>
        <begin position="24"/>
        <end position="95"/>
    </location>
</feature>